<comment type="caution">
    <text evidence="1">The sequence shown here is derived from an EMBL/GenBank/DDBJ whole genome shotgun (WGS) entry which is preliminary data.</text>
</comment>
<dbReference type="AlphaFoldDB" id="A0A9W9INN6"/>
<proteinExistence type="predicted"/>
<gene>
    <name evidence="1" type="ORF">N7492_003450</name>
</gene>
<reference evidence="1" key="1">
    <citation type="submission" date="2022-11" db="EMBL/GenBank/DDBJ databases">
        <authorList>
            <person name="Petersen C."/>
        </authorList>
    </citation>
    <scope>NUCLEOTIDE SEQUENCE</scope>
    <source>
        <strain evidence="1">IBT 21917</strain>
    </source>
</reference>
<dbReference type="EMBL" id="JAPQKO010000002">
    <property type="protein sequence ID" value="KAJ5180240.1"/>
    <property type="molecule type" value="Genomic_DNA"/>
</dbReference>
<dbReference type="OrthoDB" id="5424209at2759"/>
<protein>
    <submittedName>
        <fullName evidence="1">Uncharacterized protein</fullName>
    </submittedName>
</protein>
<reference evidence="1" key="2">
    <citation type="journal article" date="2023" name="IMA Fungus">
        <title>Comparative genomic study of the Penicillium genus elucidates a diverse pangenome and 15 lateral gene transfer events.</title>
        <authorList>
            <person name="Petersen C."/>
            <person name="Sorensen T."/>
            <person name="Nielsen M.R."/>
            <person name="Sondergaard T.E."/>
            <person name="Sorensen J.L."/>
            <person name="Fitzpatrick D.A."/>
            <person name="Frisvad J.C."/>
            <person name="Nielsen K.L."/>
        </authorList>
    </citation>
    <scope>NUCLEOTIDE SEQUENCE</scope>
    <source>
        <strain evidence="1">IBT 21917</strain>
    </source>
</reference>
<evidence type="ECO:0000313" key="1">
    <source>
        <dbReference type="EMBL" id="KAJ5180240.1"/>
    </source>
</evidence>
<name>A0A9W9INN6_9EURO</name>
<dbReference type="Proteomes" id="UP001146351">
    <property type="component" value="Unassembled WGS sequence"/>
</dbReference>
<organism evidence="1 2">
    <name type="scientific">Penicillium capsulatum</name>
    <dbReference type="NCBI Taxonomy" id="69766"/>
    <lineage>
        <taxon>Eukaryota</taxon>
        <taxon>Fungi</taxon>
        <taxon>Dikarya</taxon>
        <taxon>Ascomycota</taxon>
        <taxon>Pezizomycotina</taxon>
        <taxon>Eurotiomycetes</taxon>
        <taxon>Eurotiomycetidae</taxon>
        <taxon>Eurotiales</taxon>
        <taxon>Aspergillaceae</taxon>
        <taxon>Penicillium</taxon>
    </lineage>
</organism>
<sequence length="588" mass="66311">MGFLKSPHRVGGPLLCSLPSWRIPARNLPVPGNNDNTNREIERIAQNVLNGLHLEFLDCQVIGRLSKVDPEPRPVPTVLIIMPNRPQPDLWYRAARKICQNLRGHGHSGFSVELIEAALLEGIYCFPVELRHSIFSKWQGLVEEIVRRSDTREWTGLDCWRYGTNVDRKANPVTVIIRVTASAKGPFTTAARFVHGILASFDEADVDVLFQKDDKRRFVEDPTLYSESATGQVYPGMSIGIHGSEAGSSTLGSFVQLRFKGENHWSTYGLTCFHCVWPPENHREDPKMQTPEASKALDRWVNRPLSMRDNPSLCEMAKKILRVDHPSPGDLSNTIDYYKSRMRRIRSPEFWEYKTQIERGGDGWSPDSAKRRYEAWCKAYQHHQETCAPFSQMLRNASYYFGHVVAGSGMNRTRANKNKLRVGLDWALIKVNQNRIHRQMQGDLVVGSKAFHYDTRSFISGFSYDGEIGERLFKPGMELSKSGRSTKFTTAVYNGLRSAEITRLASKRGTGSMVEICWSTKVAPKNKEFAERGDSGSWIFDPDQGSVLGMLTGGNVGQDTTYVCLTEDIFDDIKDITGAIDVRIAPSP</sequence>
<evidence type="ECO:0000313" key="2">
    <source>
        <dbReference type="Proteomes" id="UP001146351"/>
    </source>
</evidence>
<keyword evidence="2" id="KW-1185">Reference proteome</keyword>
<accession>A0A9W9INN6</accession>